<accession>A0A1I7XC41</accession>
<name>A0A1I7XC41_HETBA</name>
<evidence type="ECO:0000313" key="2">
    <source>
        <dbReference type="Proteomes" id="UP000095283"/>
    </source>
</evidence>
<keyword evidence="1" id="KW-0472">Membrane</keyword>
<dbReference type="AlphaFoldDB" id="A0A1I7XC41"/>
<reference evidence="3" key="1">
    <citation type="submission" date="2016-11" db="UniProtKB">
        <authorList>
            <consortium name="WormBaseParasite"/>
        </authorList>
    </citation>
    <scope>IDENTIFICATION</scope>
</reference>
<feature type="transmembrane region" description="Helical" evidence="1">
    <location>
        <begin position="23"/>
        <end position="41"/>
    </location>
</feature>
<proteinExistence type="predicted"/>
<feature type="transmembrane region" description="Helical" evidence="1">
    <location>
        <begin position="280"/>
        <end position="299"/>
    </location>
</feature>
<dbReference type="GO" id="GO:0016255">
    <property type="term" value="P:attachment of GPI anchor to protein"/>
    <property type="evidence" value="ECO:0007669"/>
    <property type="project" value="TreeGrafter"/>
</dbReference>
<dbReference type="WBParaSite" id="Hba_15202">
    <property type="protein sequence ID" value="Hba_15202"/>
    <property type="gene ID" value="Hba_15202"/>
</dbReference>
<organism evidence="2 3">
    <name type="scientific">Heterorhabditis bacteriophora</name>
    <name type="common">Entomopathogenic nematode worm</name>
    <dbReference type="NCBI Taxonomy" id="37862"/>
    <lineage>
        <taxon>Eukaryota</taxon>
        <taxon>Metazoa</taxon>
        <taxon>Ecdysozoa</taxon>
        <taxon>Nematoda</taxon>
        <taxon>Chromadorea</taxon>
        <taxon>Rhabditida</taxon>
        <taxon>Rhabditina</taxon>
        <taxon>Rhabditomorpha</taxon>
        <taxon>Strongyloidea</taxon>
        <taxon>Heterorhabditidae</taxon>
        <taxon>Heterorhabditis</taxon>
    </lineage>
</organism>
<dbReference type="PANTHER" id="PTHR13304">
    <property type="entry name" value="GLYCOSYLPHOSPHATIDYLINOSITOL ANCHOR ATTACHMENT 1 PROTEIN"/>
    <property type="match status" value="1"/>
</dbReference>
<dbReference type="InterPro" id="IPR007246">
    <property type="entry name" value="Gaa1"/>
</dbReference>
<evidence type="ECO:0000256" key="1">
    <source>
        <dbReference type="SAM" id="Phobius"/>
    </source>
</evidence>
<sequence>MRSLVTSSGQRHHLLQKVLDKPGLWGLLCYISAIYYAQYILNRKNAEPTRISTKSMSEFSYIRNIGTKTSKYPQSQAKRSDHGRYINIELNYLNGQLPNLDLFNSVVRIAGTGKFALHSLVYNVKDYDKRGRDWHMLVPLRFIYTQAFVSVEGMHSVLGKYGVQGVSISLPSISSYPMRQSTRLLEAIARSMNNILERFHQSYFIYILASEESFVSIAYFMPVIGGIIAPLLMFAYRDWALMASFYIPTSYLLLHLIGFMIWIISSVHFSHYTHNVEQDIFLFGIVTLIPWGLLIPVTDSSSNIIANCPYPSSFRCLRFLLLLECSLLTGVVSLLNFSLAFCFAIIAVPIIIKLTQENDNRLRSIIRIICGFCCHPFNLYVIFLIYVLPYLGYGRKSMQINLNTVCLSGILVYNENFYKYYLLFQFTSVFLRLVQEHLTFGSNMLPFLLVFVLPIWNLFSIAISGNVLVEHPIHYEVNRTLWVFTCYSRVLSIFYVLIYRKA</sequence>
<keyword evidence="1" id="KW-1133">Transmembrane helix</keyword>
<dbReference type="PANTHER" id="PTHR13304:SF0">
    <property type="entry name" value="GLYCOSYLPHOSPHATIDYLINOSITOL ANCHOR ATTACHMENT 1 PROTEIN"/>
    <property type="match status" value="1"/>
</dbReference>
<keyword evidence="2" id="KW-1185">Reference proteome</keyword>
<keyword evidence="1" id="KW-0812">Transmembrane</keyword>
<feature type="transmembrane region" description="Helical" evidence="1">
    <location>
        <begin position="248"/>
        <end position="268"/>
    </location>
</feature>
<dbReference type="Proteomes" id="UP000095283">
    <property type="component" value="Unplaced"/>
</dbReference>
<dbReference type="GO" id="GO:0042765">
    <property type="term" value="C:GPI-anchor transamidase complex"/>
    <property type="evidence" value="ECO:0007669"/>
    <property type="project" value="InterPro"/>
</dbReference>
<feature type="transmembrane region" description="Helical" evidence="1">
    <location>
        <begin position="446"/>
        <end position="469"/>
    </location>
</feature>
<dbReference type="Pfam" id="PF04114">
    <property type="entry name" value="Gaa1"/>
    <property type="match status" value="1"/>
</dbReference>
<feature type="transmembrane region" description="Helical" evidence="1">
    <location>
        <begin position="364"/>
        <end position="388"/>
    </location>
</feature>
<feature type="transmembrane region" description="Helical" evidence="1">
    <location>
        <begin position="481"/>
        <end position="499"/>
    </location>
</feature>
<protein>
    <submittedName>
        <fullName evidence="3">Glycosylphosphatidylinositol anchor attachment 1 protein</fullName>
    </submittedName>
</protein>
<feature type="transmembrane region" description="Helical" evidence="1">
    <location>
        <begin position="214"/>
        <end position="236"/>
    </location>
</feature>
<evidence type="ECO:0000313" key="3">
    <source>
        <dbReference type="WBParaSite" id="Hba_15202"/>
    </source>
</evidence>
<feature type="transmembrane region" description="Helical" evidence="1">
    <location>
        <begin position="319"/>
        <end position="352"/>
    </location>
</feature>